<keyword evidence="5" id="KW-0830">Ubiquinone</keyword>
<dbReference type="Proteomes" id="UP000028481">
    <property type="component" value="Chromosome"/>
</dbReference>
<dbReference type="EMBL" id="CP008796">
    <property type="protein sequence ID" value="AIH04333.1"/>
    <property type="molecule type" value="Genomic_DNA"/>
</dbReference>
<comment type="subunit">
    <text evidence="5">NDH-1 is composed of 14 different subunits. Subunits NuoA, H, J, K, L, M, N constitute the membrane sector of the complex.</text>
</comment>
<dbReference type="RefSeq" id="WP_038060153.1">
    <property type="nucleotide sequence ID" value="NZ_CP008796.1"/>
</dbReference>
<feature type="transmembrane region" description="Helical" evidence="5">
    <location>
        <begin position="99"/>
        <end position="117"/>
    </location>
</feature>
<comment type="catalytic activity">
    <reaction evidence="5">
        <text>a quinone + NADH + 5 H(+)(in) = a quinol + NAD(+) + 4 H(+)(out)</text>
        <dbReference type="Rhea" id="RHEA:57888"/>
        <dbReference type="ChEBI" id="CHEBI:15378"/>
        <dbReference type="ChEBI" id="CHEBI:24646"/>
        <dbReference type="ChEBI" id="CHEBI:57540"/>
        <dbReference type="ChEBI" id="CHEBI:57945"/>
        <dbReference type="ChEBI" id="CHEBI:132124"/>
    </reaction>
</comment>
<comment type="similarity">
    <text evidence="5">Belongs to the complex I subunit 2 family.</text>
</comment>
<dbReference type="GO" id="GO:0008137">
    <property type="term" value="F:NADH dehydrogenase (ubiquinone) activity"/>
    <property type="evidence" value="ECO:0007669"/>
    <property type="project" value="InterPro"/>
</dbReference>
<dbReference type="GO" id="GO:0050136">
    <property type="term" value="F:NADH dehydrogenase (quinone) (non-electrogenic) activity"/>
    <property type="evidence" value="ECO:0007669"/>
    <property type="project" value="UniProtKB-UniRule"/>
</dbReference>
<feature type="transmembrane region" description="Helical" evidence="5">
    <location>
        <begin position="238"/>
        <end position="260"/>
    </location>
</feature>
<keyword evidence="3 5" id="KW-1133">Transmembrane helix</keyword>
<evidence type="ECO:0000256" key="2">
    <source>
        <dbReference type="ARBA" id="ARBA00022692"/>
    </source>
</evidence>
<dbReference type="GO" id="GO:0042773">
    <property type="term" value="P:ATP synthesis coupled electron transport"/>
    <property type="evidence" value="ECO:0007669"/>
    <property type="project" value="InterPro"/>
</dbReference>
<dbReference type="GO" id="GO:0048038">
    <property type="term" value="F:quinone binding"/>
    <property type="evidence" value="ECO:0007669"/>
    <property type="project" value="UniProtKB-KW"/>
</dbReference>
<dbReference type="OrthoDB" id="9811718at2"/>
<name>A0A075WV49_9BACT</name>
<keyword evidence="5" id="KW-0520">NAD</keyword>
<evidence type="ECO:0000313" key="9">
    <source>
        <dbReference type="Proteomes" id="UP000028481"/>
    </source>
</evidence>
<dbReference type="eggNOG" id="COG1007">
    <property type="taxonomic scope" value="Bacteria"/>
</dbReference>
<keyword evidence="4 5" id="KW-0472">Membrane</keyword>
<sequence>MTIELNFGVILSEILLLLVGCFVFLFDRFFKNKGYAFWLTLLSLLIASGVLLISPFGGFTLSYQNDFFSIVFKFIVLFGAFLVVILSKNYLTYHSQLNYGEYYGFLILSLIGAFLMLSSMDLITMYLSMELMSFPVYLLIALNFAQQRKSLEGSFKYFLAGAMGSVFLLLGMGLVYSATGSLFFMQIAQSLFGKAELTYVLLGFLFILAGFSVKMSFVPFHMWAPDAYESAPLPITSFIASIIKFVVIACLIKLLMVAFIPLKAKIGQILIPVVLLTILIGNVLAIKQDHLIRMLAFSSIAHAGYAGLGLITGDLIGYSFTIFYLWVYLIMTIGMFSIAVFLANYQKDLLYIPKLSGLSQISPGLSFLTLIFMFALAGIPPTAGFMGKFYLFIGLVKSGYIWVAILAVLFSVIGAYPYLRVLKFIYMEKTEETFSYRWEPGVWFPVSITAFLTLLIGIYPKPWVDMVYRTLYLYLTFLFYPY</sequence>
<dbReference type="Pfam" id="PF00361">
    <property type="entry name" value="Proton_antipo_M"/>
    <property type="match status" value="1"/>
</dbReference>
<organism evidence="8 9">
    <name type="scientific">Thermodesulfobacterium commune DSM 2178</name>
    <dbReference type="NCBI Taxonomy" id="289377"/>
    <lineage>
        <taxon>Bacteria</taxon>
        <taxon>Pseudomonadati</taxon>
        <taxon>Thermodesulfobacteriota</taxon>
        <taxon>Thermodesulfobacteria</taxon>
        <taxon>Thermodesulfobacteriales</taxon>
        <taxon>Thermodesulfobacteriaceae</taxon>
        <taxon>Thermodesulfobacterium</taxon>
    </lineage>
</organism>
<keyword evidence="5" id="KW-0874">Quinone</keyword>
<feature type="transmembrane region" description="Helical" evidence="5">
    <location>
        <begin position="266"/>
        <end position="284"/>
    </location>
</feature>
<protein>
    <recommendedName>
        <fullName evidence="5">NADH-quinone oxidoreductase subunit N</fullName>
        <ecNumber evidence="5">7.1.1.-</ecNumber>
    </recommendedName>
    <alternativeName>
        <fullName evidence="5">NADH dehydrogenase I subunit N</fullName>
    </alternativeName>
    <alternativeName>
        <fullName evidence="5">NDH-1 subunit N</fullName>
    </alternativeName>
</protein>
<dbReference type="InterPro" id="IPR001750">
    <property type="entry name" value="ND/Mrp_TM"/>
</dbReference>
<evidence type="ECO:0000313" key="8">
    <source>
        <dbReference type="EMBL" id="AIH04333.1"/>
    </source>
</evidence>
<evidence type="ECO:0000256" key="5">
    <source>
        <dbReference type="HAMAP-Rule" id="MF_00445"/>
    </source>
</evidence>
<keyword evidence="5" id="KW-1278">Translocase</keyword>
<keyword evidence="5" id="KW-0813">Transport</keyword>
<feature type="transmembrane region" description="Helical" evidence="5">
    <location>
        <begin position="440"/>
        <end position="460"/>
    </location>
</feature>
<keyword evidence="2 5" id="KW-0812">Transmembrane</keyword>
<dbReference type="KEGG" id="tcm:HL41_06090"/>
<comment type="subcellular location">
    <subcellularLocation>
        <location evidence="5">Cell membrane</location>
        <topology evidence="5">Multi-pass membrane protein</topology>
    </subcellularLocation>
    <subcellularLocation>
        <location evidence="1">Endomembrane system</location>
        <topology evidence="1">Multi-pass membrane protein</topology>
    </subcellularLocation>
    <subcellularLocation>
        <location evidence="6">Membrane</location>
        <topology evidence="6">Multi-pass membrane protein</topology>
    </subcellularLocation>
</comment>
<evidence type="ECO:0000256" key="3">
    <source>
        <dbReference type="ARBA" id="ARBA00022989"/>
    </source>
</evidence>
<dbReference type="InterPro" id="IPR003918">
    <property type="entry name" value="NADH_UbQ_OxRdtase"/>
</dbReference>
<keyword evidence="9" id="KW-1185">Reference proteome</keyword>
<dbReference type="EC" id="7.1.1.-" evidence="5"/>
<dbReference type="NCBIfam" id="TIGR01770">
    <property type="entry name" value="NDH_I_N"/>
    <property type="match status" value="1"/>
</dbReference>
<feature type="transmembrane region" description="Helical" evidence="5">
    <location>
        <begin position="123"/>
        <end position="145"/>
    </location>
</feature>
<dbReference type="InterPro" id="IPR010096">
    <property type="entry name" value="NADH-Q_OxRdtase_suN/2"/>
</dbReference>
<feature type="transmembrane region" description="Helical" evidence="5">
    <location>
        <begin position="38"/>
        <end position="61"/>
    </location>
</feature>
<evidence type="ECO:0000259" key="7">
    <source>
        <dbReference type="Pfam" id="PF00361"/>
    </source>
</evidence>
<dbReference type="HOGENOM" id="CLU_007100_1_3_0"/>
<feature type="transmembrane region" description="Helical" evidence="5">
    <location>
        <begin position="399"/>
        <end position="419"/>
    </location>
</feature>
<dbReference type="PaxDb" id="289377-HL41_06090"/>
<feature type="transmembrane region" description="Helical" evidence="5">
    <location>
        <begin position="291"/>
        <end position="311"/>
    </location>
</feature>
<dbReference type="STRING" id="289377.HL41_06090"/>
<feature type="transmembrane region" description="Helical" evidence="5">
    <location>
        <begin position="67"/>
        <end position="87"/>
    </location>
</feature>
<dbReference type="GO" id="GO:0005886">
    <property type="term" value="C:plasma membrane"/>
    <property type="evidence" value="ECO:0007669"/>
    <property type="project" value="UniProtKB-SubCell"/>
</dbReference>
<evidence type="ECO:0000256" key="6">
    <source>
        <dbReference type="RuleBase" id="RU000320"/>
    </source>
</evidence>
<comment type="function">
    <text evidence="5">NDH-1 shuttles electrons from NADH, via FMN and iron-sulfur (Fe-S) centers, to quinones in the respiratory chain. The immediate electron acceptor for the enzyme in this species is believed to be ubiquinone. Couples the redox reaction to proton translocation (for every two electrons transferred, four hydrogen ions are translocated across the cytoplasmic membrane), and thus conserves the redox energy in a proton gradient.</text>
</comment>
<evidence type="ECO:0000256" key="1">
    <source>
        <dbReference type="ARBA" id="ARBA00004127"/>
    </source>
</evidence>
<reference evidence="8 9" key="1">
    <citation type="journal article" date="2015" name="Genome Announc.">
        <title>Genome Sequence of a Sulfate-Reducing Thermophilic Bacterium, Thermodesulfobacterium commune DSM 2178T (Phylum Thermodesulfobacteria).</title>
        <authorList>
            <person name="Bhatnagar S."/>
            <person name="Badger J.H."/>
            <person name="Madupu R."/>
            <person name="Khouri H.M."/>
            <person name="O'Connor E.M."/>
            <person name="Robb F.T."/>
            <person name="Ward N.L."/>
            <person name="Eisen J.A."/>
        </authorList>
    </citation>
    <scope>NUCLEOTIDE SEQUENCE [LARGE SCALE GENOMIC DNA]</scope>
    <source>
        <strain evidence="8 9">DSM 2178</strain>
    </source>
</reference>
<feature type="transmembrane region" description="Helical" evidence="5">
    <location>
        <begin position="357"/>
        <end position="379"/>
    </location>
</feature>
<gene>
    <name evidence="5" type="primary">nuoN</name>
    <name evidence="8" type="ORF">HL41_06090</name>
</gene>
<feature type="transmembrane region" description="Helical" evidence="5">
    <location>
        <begin position="157"/>
        <end position="177"/>
    </location>
</feature>
<dbReference type="AlphaFoldDB" id="A0A075WV49"/>
<accession>A0A075WV49</accession>
<feature type="transmembrane region" description="Helical" evidence="5">
    <location>
        <begin position="197"/>
        <end position="217"/>
    </location>
</feature>
<proteinExistence type="inferred from homology"/>
<feature type="domain" description="NADH:quinone oxidoreductase/Mrp antiporter transmembrane" evidence="7">
    <location>
        <begin position="119"/>
        <end position="413"/>
    </location>
</feature>
<dbReference type="PANTHER" id="PTHR22773">
    <property type="entry name" value="NADH DEHYDROGENASE"/>
    <property type="match status" value="1"/>
</dbReference>
<dbReference type="PRINTS" id="PR01437">
    <property type="entry name" value="NUOXDRDTASE4"/>
</dbReference>
<feature type="transmembrane region" description="Helical" evidence="5">
    <location>
        <begin position="323"/>
        <end position="345"/>
    </location>
</feature>
<feature type="transmembrane region" description="Helical" evidence="5">
    <location>
        <begin position="6"/>
        <end position="26"/>
    </location>
</feature>
<dbReference type="HAMAP" id="MF_00445">
    <property type="entry name" value="NDH1_NuoN_1"/>
    <property type="match status" value="1"/>
</dbReference>
<keyword evidence="5" id="KW-1003">Cell membrane</keyword>
<dbReference type="GO" id="GO:0012505">
    <property type="term" value="C:endomembrane system"/>
    <property type="evidence" value="ECO:0007669"/>
    <property type="project" value="UniProtKB-SubCell"/>
</dbReference>
<evidence type="ECO:0000256" key="4">
    <source>
        <dbReference type="ARBA" id="ARBA00023136"/>
    </source>
</evidence>